<dbReference type="OrthoDB" id="9780430at2"/>
<evidence type="ECO:0000313" key="2">
    <source>
        <dbReference type="Proteomes" id="UP000460157"/>
    </source>
</evidence>
<dbReference type="Pfam" id="PF13714">
    <property type="entry name" value="PEP_mutase"/>
    <property type="match status" value="1"/>
</dbReference>
<protein>
    <submittedName>
        <fullName evidence="1">Isocitrate lyase/phosphoenolpyruvate mutase family protein</fullName>
    </submittedName>
</protein>
<sequence>MTSINERASTLAQAHASGRLVVLPTAWDVWSARIAEAAGFAGITIGSHPVADAMGSSDGEHMHFGEYLAVVQRITGAVEIPVSADVESGYGLAPGELITRLLEAGAVGANIEDVVHSEGGRVRDRNEHTDFIGAARQAADQAGVDFVINGRTDAVKLGTDVFEDPLAEAEARIQLMEQSGARAVYPVGLKTAEEVTRLVTAVDIPLNVTAHPVDGHGAGDLDALAGVGVRRVSFGPLWQKWLSAQSEEQLAGWAAGR</sequence>
<dbReference type="SUPFAM" id="SSF51621">
    <property type="entry name" value="Phosphoenolpyruvate/pyruvate domain"/>
    <property type="match status" value="1"/>
</dbReference>
<dbReference type="InterPro" id="IPR015813">
    <property type="entry name" value="Pyrv/PenolPyrv_kinase-like_dom"/>
</dbReference>
<evidence type="ECO:0000313" key="1">
    <source>
        <dbReference type="EMBL" id="MVT24898.1"/>
    </source>
</evidence>
<dbReference type="PANTHER" id="PTHR42905:SF16">
    <property type="entry name" value="CARBOXYPHOSPHONOENOLPYRUVATE PHOSPHONOMUTASE-LIKE PROTEIN (AFU_ORTHOLOGUE AFUA_5G07230)"/>
    <property type="match status" value="1"/>
</dbReference>
<dbReference type="RefSeq" id="WP_157320425.1">
    <property type="nucleotide sequence ID" value="NZ_BMFX01000018.1"/>
</dbReference>
<keyword evidence="1" id="KW-0456">Lyase</keyword>
<dbReference type="PANTHER" id="PTHR42905">
    <property type="entry name" value="PHOSPHOENOLPYRUVATE CARBOXYLASE"/>
    <property type="match status" value="1"/>
</dbReference>
<dbReference type="CDD" id="cd00377">
    <property type="entry name" value="ICL_PEPM"/>
    <property type="match status" value="1"/>
</dbReference>
<organism evidence="1 2">
    <name type="scientific">Nesterenkonia alkaliphila</name>
    <dbReference type="NCBI Taxonomy" id="1463631"/>
    <lineage>
        <taxon>Bacteria</taxon>
        <taxon>Bacillati</taxon>
        <taxon>Actinomycetota</taxon>
        <taxon>Actinomycetes</taxon>
        <taxon>Micrococcales</taxon>
        <taxon>Micrococcaceae</taxon>
        <taxon>Nesterenkonia</taxon>
    </lineage>
</organism>
<comment type="caution">
    <text evidence="1">The sequence shown here is derived from an EMBL/GenBank/DDBJ whole genome shotgun (WGS) entry which is preliminary data.</text>
</comment>
<dbReference type="InterPro" id="IPR040442">
    <property type="entry name" value="Pyrv_kinase-like_dom_sf"/>
</dbReference>
<accession>A0A7K1UEL0</accession>
<name>A0A7K1UEL0_9MICC</name>
<gene>
    <name evidence="1" type="ORF">GNZ21_00720</name>
</gene>
<dbReference type="AlphaFoldDB" id="A0A7K1UEL0"/>
<proteinExistence type="predicted"/>
<dbReference type="Gene3D" id="3.20.20.60">
    <property type="entry name" value="Phosphoenolpyruvate-binding domains"/>
    <property type="match status" value="1"/>
</dbReference>
<dbReference type="GO" id="GO:0016829">
    <property type="term" value="F:lyase activity"/>
    <property type="evidence" value="ECO:0007669"/>
    <property type="project" value="UniProtKB-KW"/>
</dbReference>
<keyword evidence="1" id="KW-0670">Pyruvate</keyword>
<reference evidence="1 2" key="1">
    <citation type="submission" date="2019-12" db="EMBL/GenBank/DDBJ databases">
        <title>Nesterenkonia muleiensis sp. nov., a novel actinobacterium isolated from sap of Populus euphratica.</title>
        <authorList>
            <person name="Wang R."/>
        </authorList>
    </citation>
    <scope>NUCLEOTIDE SEQUENCE [LARGE SCALE GENOMIC DNA]</scope>
    <source>
        <strain evidence="1 2">F10</strain>
    </source>
</reference>
<keyword evidence="2" id="KW-1185">Reference proteome</keyword>
<dbReference type="Proteomes" id="UP000460157">
    <property type="component" value="Unassembled WGS sequence"/>
</dbReference>
<dbReference type="InterPro" id="IPR039556">
    <property type="entry name" value="ICL/PEPM"/>
</dbReference>
<dbReference type="EMBL" id="WRPM01000005">
    <property type="protein sequence ID" value="MVT24898.1"/>
    <property type="molecule type" value="Genomic_DNA"/>
</dbReference>